<keyword evidence="6 8" id="KW-0067">ATP-binding</keyword>
<dbReference type="CDD" id="cd01992">
    <property type="entry name" value="TilS_N"/>
    <property type="match status" value="1"/>
</dbReference>
<evidence type="ECO:0000256" key="6">
    <source>
        <dbReference type="ARBA" id="ARBA00022840"/>
    </source>
</evidence>
<evidence type="ECO:0000256" key="4">
    <source>
        <dbReference type="ARBA" id="ARBA00022694"/>
    </source>
</evidence>
<gene>
    <name evidence="8 10" type="primary">tilS</name>
    <name evidence="10" type="ORF">HXL70_04010</name>
</gene>
<accession>A0A930FPG1</accession>
<dbReference type="NCBIfam" id="TIGR02432">
    <property type="entry name" value="lysidine_TilS_N"/>
    <property type="match status" value="1"/>
</dbReference>
<comment type="domain">
    <text evidence="8">The N-terminal region contains the highly conserved SGGXDS motif, predicted to be a P-loop motif involved in ATP binding.</text>
</comment>
<comment type="subcellular location">
    <subcellularLocation>
        <location evidence="1 8">Cytoplasm</location>
    </subcellularLocation>
</comment>
<dbReference type="SUPFAM" id="SSF82829">
    <property type="entry name" value="MesJ substrate recognition domain-like"/>
    <property type="match status" value="1"/>
</dbReference>
<dbReference type="Pfam" id="PF11734">
    <property type="entry name" value="TilS_C"/>
    <property type="match status" value="1"/>
</dbReference>
<dbReference type="NCBIfam" id="TIGR02433">
    <property type="entry name" value="lysidine_TilS_C"/>
    <property type="match status" value="1"/>
</dbReference>
<evidence type="ECO:0000313" key="10">
    <source>
        <dbReference type="EMBL" id="MBF1129195.1"/>
    </source>
</evidence>
<comment type="function">
    <text evidence="8">Ligates lysine onto the cytidine present at position 34 of the AUA codon-specific tRNA(Ile) that contains the anticodon CAU, in an ATP-dependent manner. Cytidine is converted to lysidine, thus changing the amino acid specificity of the tRNA from methionine to isoleucine.</text>
</comment>
<dbReference type="EC" id="6.3.4.19" evidence="8"/>
<evidence type="ECO:0000256" key="7">
    <source>
        <dbReference type="ARBA" id="ARBA00048539"/>
    </source>
</evidence>
<comment type="similarity">
    <text evidence="8">Belongs to the tRNA(Ile)-lysidine synthase family.</text>
</comment>
<reference evidence="10" key="1">
    <citation type="submission" date="2020-04" db="EMBL/GenBank/DDBJ databases">
        <title>Deep metagenomics examines the oral microbiome during advanced dental caries in children, revealing novel taxa and co-occurrences with host molecules.</title>
        <authorList>
            <person name="Baker J.L."/>
            <person name="Morton J.T."/>
            <person name="Dinis M."/>
            <person name="Alvarez R."/>
            <person name="Tran N.C."/>
            <person name="Knight R."/>
            <person name="Edlund A."/>
        </authorList>
    </citation>
    <scope>NUCLEOTIDE SEQUENCE</scope>
    <source>
        <strain evidence="10">JCVI_32_bin.14</strain>
    </source>
</reference>
<feature type="binding site" evidence="8">
    <location>
        <begin position="32"/>
        <end position="37"/>
    </location>
    <ligand>
        <name>ATP</name>
        <dbReference type="ChEBI" id="CHEBI:30616"/>
    </ligand>
</feature>
<evidence type="ECO:0000256" key="3">
    <source>
        <dbReference type="ARBA" id="ARBA00022598"/>
    </source>
</evidence>
<dbReference type="InterPro" id="IPR011063">
    <property type="entry name" value="TilS/TtcA_N"/>
</dbReference>
<dbReference type="SUPFAM" id="SSF52402">
    <property type="entry name" value="Adenine nucleotide alpha hydrolases-like"/>
    <property type="match status" value="1"/>
</dbReference>
<dbReference type="GO" id="GO:0005524">
    <property type="term" value="F:ATP binding"/>
    <property type="evidence" value="ECO:0007669"/>
    <property type="project" value="UniProtKB-UniRule"/>
</dbReference>
<dbReference type="AlphaFoldDB" id="A0A930FPG1"/>
<evidence type="ECO:0000256" key="8">
    <source>
        <dbReference type="HAMAP-Rule" id="MF_01161"/>
    </source>
</evidence>
<dbReference type="Gene3D" id="3.40.50.620">
    <property type="entry name" value="HUPs"/>
    <property type="match status" value="1"/>
</dbReference>
<evidence type="ECO:0000256" key="1">
    <source>
        <dbReference type="ARBA" id="ARBA00004496"/>
    </source>
</evidence>
<comment type="caution">
    <text evidence="10">The sequence shown here is derived from an EMBL/GenBank/DDBJ whole genome shotgun (WGS) entry which is preliminary data.</text>
</comment>
<protein>
    <recommendedName>
        <fullName evidence="8">tRNA(Ile)-lysidine synthase</fullName>
        <ecNumber evidence="8">6.3.4.19</ecNumber>
    </recommendedName>
    <alternativeName>
        <fullName evidence="8">tRNA(Ile)-2-lysyl-cytidine synthase</fullName>
    </alternativeName>
    <alternativeName>
        <fullName evidence="8">tRNA(Ile)-lysidine synthetase</fullName>
    </alternativeName>
</protein>
<keyword evidence="3 8" id="KW-0436">Ligase</keyword>
<dbReference type="InterPro" id="IPR014729">
    <property type="entry name" value="Rossmann-like_a/b/a_fold"/>
</dbReference>
<comment type="catalytic activity">
    <reaction evidence="7 8">
        <text>cytidine(34) in tRNA(Ile2) + L-lysine + ATP = lysidine(34) in tRNA(Ile2) + AMP + diphosphate + H(+)</text>
        <dbReference type="Rhea" id="RHEA:43744"/>
        <dbReference type="Rhea" id="RHEA-COMP:10625"/>
        <dbReference type="Rhea" id="RHEA-COMP:10670"/>
        <dbReference type="ChEBI" id="CHEBI:15378"/>
        <dbReference type="ChEBI" id="CHEBI:30616"/>
        <dbReference type="ChEBI" id="CHEBI:32551"/>
        <dbReference type="ChEBI" id="CHEBI:33019"/>
        <dbReference type="ChEBI" id="CHEBI:82748"/>
        <dbReference type="ChEBI" id="CHEBI:83665"/>
        <dbReference type="ChEBI" id="CHEBI:456215"/>
        <dbReference type="EC" id="6.3.4.19"/>
    </reaction>
</comment>
<dbReference type="InterPro" id="IPR012094">
    <property type="entry name" value="tRNA_Ile_lys_synt"/>
</dbReference>
<dbReference type="InterPro" id="IPR012795">
    <property type="entry name" value="tRNA_Ile_lys_synt_N"/>
</dbReference>
<evidence type="ECO:0000256" key="2">
    <source>
        <dbReference type="ARBA" id="ARBA00022490"/>
    </source>
</evidence>
<evidence type="ECO:0000259" key="9">
    <source>
        <dbReference type="SMART" id="SM00977"/>
    </source>
</evidence>
<dbReference type="GO" id="GO:0032267">
    <property type="term" value="F:tRNA(Ile)-lysidine synthase activity"/>
    <property type="evidence" value="ECO:0007669"/>
    <property type="project" value="UniProtKB-EC"/>
</dbReference>
<keyword evidence="2 8" id="KW-0963">Cytoplasm</keyword>
<dbReference type="SMART" id="SM00977">
    <property type="entry name" value="TilS_C"/>
    <property type="match status" value="1"/>
</dbReference>
<name>A0A930FPG1_9FIRM</name>
<dbReference type="GO" id="GO:0005737">
    <property type="term" value="C:cytoplasm"/>
    <property type="evidence" value="ECO:0007669"/>
    <property type="project" value="UniProtKB-SubCell"/>
</dbReference>
<organism evidence="10 11">
    <name type="scientific">Dialister invisus</name>
    <dbReference type="NCBI Taxonomy" id="218538"/>
    <lineage>
        <taxon>Bacteria</taxon>
        <taxon>Bacillati</taxon>
        <taxon>Bacillota</taxon>
        <taxon>Negativicutes</taxon>
        <taxon>Veillonellales</taxon>
        <taxon>Veillonellaceae</taxon>
        <taxon>Dialister</taxon>
    </lineage>
</organism>
<feature type="domain" description="Lysidine-tRNA(Ile) synthetase C-terminal" evidence="9">
    <location>
        <begin position="389"/>
        <end position="461"/>
    </location>
</feature>
<dbReference type="PANTHER" id="PTHR43033:SF1">
    <property type="entry name" value="TRNA(ILE)-LYSIDINE SYNTHASE-RELATED"/>
    <property type="match status" value="1"/>
</dbReference>
<keyword evidence="5 8" id="KW-0547">Nucleotide-binding</keyword>
<evidence type="ECO:0000313" key="11">
    <source>
        <dbReference type="Proteomes" id="UP000757890"/>
    </source>
</evidence>
<dbReference type="EMBL" id="JABZMK010000013">
    <property type="protein sequence ID" value="MBF1129195.1"/>
    <property type="molecule type" value="Genomic_DNA"/>
</dbReference>
<keyword evidence="4 8" id="KW-0819">tRNA processing</keyword>
<sequence>MQGNEKFLKRVASYAHKHALWREGERILAAVSGGPDSLALLLALKLLAVKEKINIGCCCVNHHLRAAAGKEAEFVESVCREWNIPFILKEVDVQSTVRNGGSIETAARDLRYKALREAARGGRYAKIAVAHHGDDQAETVLYHLLRGSGVTGLSGMKPINGDIIRPFLCVSKNEIKDFLKDFSYVPCHDESNDVEDAVRNRIRLSLVPELISYNPRVTESLRRTADIFREEDLFMEEKADVFISSCVEHDNDKCVFFIAYFLALHIALQRRVIRKICCMVAGRIPSFEGTEKFIFLIGAGKTGSVTSSSGTFLEIQYGKAIFYKGSTQNRIPAGKLKNGGTSAAVLSELVKRLIEHLGQWCIEKVILSKQPDFIEKNQIILDADKVGNIVLRYWKAGDRFSPRGINGSKKLARVMRDLHISAGERRIWPLVADENHIYWIAFLRGSNYGLPDKNTKKYLLITLKKENREDEES</sequence>
<dbReference type="Gene3D" id="1.20.59.20">
    <property type="match status" value="1"/>
</dbReference>
<dbReference type="Proteomes" id="UP000757890">
    <property type="component" value="Unassembled WGS sequence"/>
</dbReference>
<dbReference type="GO" id="GO:0006400">
    <property type="term" value="P:tRNA modification"/>
    <property type="evidence" value="ECO:0007669"/>
    <property type="project" value="UniProtKB-UniRule"/>
</dbReference>
<dbReference type="PANTHER" id="PTHR43033">
    <property type="entry name" value="TRNA(ILE)-LYSIDINE SYNTHASE-RELATED"/>
    <property type="match status" value="1"/>
</dbReference>
<proteinExistence type="inferred from homology"/>
<dbReference type="InterPro" id="IPR012796">
    <property type="entry name" value="Lysidine-tRNA-synth_C"/>
</dbReference>
<dbReference type="Pfam" id="PF01171">
    <property type="entry name" value="ATP_bind_3"/>
    <property type="match status" value="1"/>
</dbReference>
<dbReference type="SUPFAM" id="SSF56037">
    <property type="entry name" value="PheT/TilS domain"/>
    <property type="match status" value="1"/>
</dbReference>
<dbReference type="HAMAP" id="MF_01161">
    <property type="entry name" value="tRNA_Ile_lys_synt"/>
    <property type="match status" value="1"/>
</dbReference>
<evidence type="ECO:0000256" key="5">
    <source>
        <dbReference type="ARBA" id="ARBA00022741"/>
    </source>
</evidence>